<dbReference type="InterPro" id="IPR008758">
    <property type="entry name" value="Peptidase_S28"/>
</dbReference>
<dbReference type="GO" id="GO:0070008">
    <property type="term" value="F:serine-type exopeptidase activity"/>
    <property type="evidence" value="ECO:0007669"/>
    <property type="project" value="InterPro"/>
</dbReference>
<dbReference type="AlphaFoldDB" id="B4JZ06"/>
<evidence type="ECO:0000256" key="4">
    <source>
        <dbReference type="ARBA" id="ARBA00022801"/>
    </source>
</evidence>
<evidence type="ECO:0000313" key="8">
    <source>
        <dbReference type="Proteomes" id="UP000001070"/>
    </source>
</evidence>
<name>B4JZ06_DROGR</name>
<accession>B4JZ06</accession>
<dbReference type="STRING" id="7222.B4JZ06"/>
<feature type="signal peptide" evidence="6">
    <location>
        <begin position="1"/>
        <end position="21"/>
    </location>
</feature>
<dbReference type="InParanoid" id="B4JZ06"/>
<dbReference type="GO" id="GO:0006508">
    <property type="term" value="P:proteolysis"/>
    <property type="evidence" value="ECO:0007669"/>
    <property type="project" value="UniProtKB-KW"/>
</dbReference>
<dbReference type="SUPFAM" id="SSF53474">
    <property type="entry name" value="alpha/beta-Hydrolases"/>
    <property type="match status" value="2"/>
</dbReference>
<dbReference type="PANTHER" id="PTHR11010">
    <property type="entry name" value="PROTEASE S28 PRO-X CARBOXYPEPTIDASE-RELATED"/>
    <property type="match status" value="1"/>
</dbReference>
<comment type="similarity">
    <text evidence="1">Belongs to the peptidase S28 family.</text>
</comment>
<dbReference type="Pfam" id="PF05577">
    <property type="entry name" value="Peptidase_S28"/>
    <property type="match status" value="1"/>
</dbReference>
<dbReference type="Gene3D" id="3.40.50.1820">
    <property type="entry name" value="alpha/beta hydrolase"/>
    <property type="match status" value="2"/>
</dbReference>
<evidence type="ECO:0000256" key="2">
    <source>
        <dbReference type="ARBA" id="ARBA00022670"/>
    </source>
</evidence>
<dbReference type="InterPro" id="IPR029058">
    <property type="entry name" value="AB_hydrolase_fold"/>
</dbReference>
<dbReference type="HOGENOM" id="CLU_020959_3_0_1"/>
<evidence type="ECO:0000256" key="3">
    <source>
        <dbReference type="ARBA" id="ARBA00022729"/>
    </source>
</evidence>
<evidence type="ECO:0000256" key="6">
    <source>
        <dbReference type="SAM" id="SignalP"/>
    </source>
</evidence>
<keyword evidence="8" id="KW-1185">Reference proteome</keyword>
<dbReference type="InterPro" id="IPR042269">
    <property type="entry name" value="Ser_carbopepase_S28_SKS"/>
</dbReference>
<reference evidence="7 8" key="1">
    <citation type="journal article" date="2007" name="Nature">
        <title>Evolution of genes and genomes on the Drosophila phylogeny.</title>
        <authorList>
            <consortium name="Drosophila 12 Genomes Consortium"/>
            <person name="Clark A.G."/>
            <person name="Eisen M.B."/>
            <person name="Smith D.R."/>
            <person name="Bergman C.M."/>
            <person name="Oliver B."/>
            <person name="Markow T.A."/>
            <person name="Kaufman T.C."/>
            <person name="Kellis M."/>
            <person name="Gelbart W."/>
            <person name="Iyer V.N."/>
            <person name="Pollard D.A."/>
            <person name="Sackton T.B."/>
            <person name="Larracuente A.M."/>
            <person name="Singh N.D."/>
            <person name="Abad J.P."/>
            <person name="Abt D.N."/>
            <person name="Adryan B."/>
            <person name="Aguade M."/>
            <person name="Akashi H."/>
            <person name="Anderson W.W."/>
            <person name="Aquadro C.F."/>
            <person name="Ardell D.H."/>
            <person name="Arguello R."/>
            <person name="Artieri C.G."/>
            <person name="Barbash D.A."/>
            <person name="Barker D."/>
            <person name="Barsanti P."/>
            <person name="Batterham P."/>
            <person name="Batzoglou S."/>
            <person name="Begun D."/>
            <person name="Bhutkar A."/>
            <person name="Blanco E."/>
            <person name="Bosak S.A."/>
            <person name="Bradley R.K."/>
            <person name="Brand A.D."/>
            <person name="Brent M.R."/>
            <person name="Brooks A.N."/>
            <person name="Brown R.H."/>
            <person name="Butlin R.K."/>
            <person name="Caggese C."/>
            <person name="Calvi B.R."/>
            <person name="Bernardo de Carvalho A."/>
            <person name="Caspi A."/>
            <person name="Castrezana S."/>
            <person name="Celniker S.E."/>
            <person name="Chang J.L."/>
            <person name="Chapple C."/>
            <person name="Chatterji S."/>
            <person name="Chinwalla A."/>
            <person name="Civetta A."/>
            <person name="Clifton S.W."/>
            <person name="Comeron J.M."/>
            <person name="Costello J.C."/>
            <person name="Coyne J.A."/>
            <person name="Daub J."/>
            <person name="David R.G."/>
            <person name="Delcher A.L."/>
            <person name="Delehaunty K."/>
            <person name="Do C.B."/>
            <person name="Ebling H."/>
            <person name="Edwards K."/>
            <person name="Eickbush T."/>
            <person name="Evans J.D."/>
            <person name="Filipski A."/>
            <person name="Findeiss S."/>
            <person name="Freyhult E."/>
            <person name="Fulton L."/>
            <person name="Fulton R."/>
            <person name="Garcia A.C."/>
            <person name="Gardiner A."/>
            <person name="Garfield D.A."/>
            <person name="Garvin B.E."/>
            <person name="Gibson G."/>
            <person name="Gilbert D."/>
            <person name="Gnerre S."/>
            <person name="Godfrey J."/>
            <person name="Good R."/>
            <person name="Gotea V."/>
            <person name="Gravely B."/>
            <person name="Greenberg A.J."/>
            <person name="Griffiths-Jones S."/>
            <person name="Gross S."/>
            <person name="Guigo R."/>
            <person name="Gustafson E.A."/>
            <person name="Haerty W."/>
            <person name="Hahn M.W."/>
            <person name="Halligan D.L."/>
            <person name="Halpern A.L."/>
            <person name="Halter G.M."/>
            <person name="Han M.V."/>
            <person name="Heger A."/>
            <person name="Hillier L."/>
            <person name="Hinrichs A.S."/>
            <person name="Holmes I."/>
            <person name="Hoskins R.A."/>
            <person name="Hubisz M.J."/>
            <person name="Hultmark D."/>
            <person name="Huntley M.A."/>
            <person name="Jaffe D.B."/>
            <person name="Jagadeeshan S."/>
            <person name="Jeck W.R."/>
            <person name="Johnson J."/>
            <person name="Jones C.D."/>
            <person name="Jordan W.C."/>
            <person name="Karpen G.H."/>
            <person name="Kataoka E."/>
            <person name="Keightley P.D."/>
            <person name="Kheradpour P."/>
            <person name="Kirkness E.F."/>
            <person name="Koerich L.B."/>
            <person name="Kristiansen K."/>
            <person name="Kudrna D."/>
            <person name="Kulathinal R.J."/>
            <person name="Kumar S."/>
            <person name="Kwok R."/>
            <person name="Lander E."/>
            <person name="Langley C.H."/>
            <person name="Lapoint R."/>
            <person name="Lazzaro B.P."/>
            <person name="Lee S.J."/>
            <person name="Levesque L."/>
            <person name="Li R."/>
            <person name="Lin C.F."/>
            <person name="Lin M.F."/>
            <person name="Lindblad-Toh K."/>
            <person name="Llopart A."/>
            <person name="Long M."/>
            <person name="Low L."/>
            <person name="Lozovsky E."/>
            <person name="Lu J."/>
            <person name="Luo M."/>
            <person name="Machado C.A."/>
            <person name="Makalowski W."/>
            <person name="Marzo M."/>
            <person name="Matsuda M."/>
            <person name="Matzkin L."/>
            <person name="McAllister B."/>
            <person name="McBride C.S."/>
            <person name="McKernan B."/>
            <person name="McKernan K."/>
            <person name="Mendez-Lago M."/>
            <person name="Minx P."/>
            <person name="Mollenhauer M.U."/>
            <person name="Montooth K."/>
            <person name="Mount S.M."/>
            <person name="Mu X."/>
            <person name="Myers E."/>
            <person name="Negre B."/>
            <person name="Newfeld S."/>
            <person name="Nielsen R."/>
            <person name="Noor M.A."/>
            <person name="O'Grady P."/>
            <person name="Pachter L."/>
            <person name="Papaceit M."/>
            <person name="Parisi M.J."/>
            <person name="Parisi M."/>
            <person name="Parts L."/>
            <person name="Pedersen J.S."/>
            <person name="Pesole G."/>
            <person name="Phillippy A.M."/>
            <person name="Ponting C.P."/>
            <person name="Pop M."/>
            <person name="Porcelli D."/>
            <person name="Powell J.R."/>
            <person name="Prohaska S."/>
            <person name="Pruitt K."/>
            <person name="Puig M."/>
            <person name="Quesneville H."/>
            <person name="Ram K.R."/>
            <person name="Rand D."/>
            <person name="Rasmussen M.D."/>
            <person name="Reed L.K."/>
            <person name="Reenan R."/>
            <person name="Reily A."/>
            <person name="Remington K.A."/>
            <person name="Rieger T.T."/>
            <person name="Ritchie M.G."/>
            <person name="Robin C."/>
            <person name="Rogers Y.H."/>
            <person name="Rohde C."/>
            <person name="Rozas J."/>
            <person name="Rubenfield M.J."/>
            <person name="Ruiz A."/>
            <person name="Russo S."/>
            <person name="Salzberg S.L."/>
            <person name="Sanchez-Gracia A."/>
            <person name="Saranga D.J."/>
            <person name="Sato H."/>
            <person name="Schaeffer S.W."/>
            <person name="Schatz M.C."/>
            <person name="Schlenke T."/>
            <person name="Schwartz R."/>
            <person name="Segarra C."/>
            <person name="Singh R.S."/>
            <person name="Sirot L."/>
            <person name="Sirota M."/>
            <person name="Sisneros N.B."/>
            <person name="Smith C.D."/>
            <person name="Smith T.F."/>
            <person name="Spieth J."/>
            <person name="Stage D.E."/>
            <person name="Stark A."/>
            <person name="Stephan W."/>
            <person name="Strausberg R.L."/>
            <person name="Strempel S."/>
            <person name="Sturgill D."/>
            <person name="Sutton G."/>
            <person name="Sutton G.G."/>
            <person name="Tao W."/>
            <person name="Teichmann S."/>
            <person name="Tobari Y.N."/>
            <person name="Tomimura Y."/>
            <person name="Tsolas J.M."/>
            <person name="Valente V.L."/>
            <person name="Venter E."/>
            <person name="Venter J.C."/>
            <person name="Vicario S."/>
            <person name="Vieira F.G."/>
            <person name="Vilella A.J."/>
            <person name="Villasante A."/>
            <person name="Walenz B."/>
            <person name="Wang J."/>
            <person name="Wasserman M."/>
            <person name="Watts T."/>
            <person name="Wilson D."/>
            <person name="Wilson R.K."/>
            <person name="Wing R.A."/>
            <person name="Wolfner M.F."/>
            <person name="Wong A."/>
            <person name="Wong G.K."/>
            <person name="Wu C.I."/>
            <person name="Wu G."/>
            <person name="Yamamoto D."/>
            <person name="Yang H.P."/>
            <person name="Yang S.P."/>
            <person name="Yorke J.A."/>
            <person name="Yoshida K."/>
            <person name="Zdobnov E."/>
            <person name="Zhang P."/>
            <person name="Zhang Y."/>
            <person name="Zimin A.V."/>
            <person name="Baldwin J."/>
            <person name="Abdouelleil A."/>
            <person name="Abdulkadir J."/>
            <person name="Abebe A."/>
            <person name="Abera B."/>
            <person name="Abreu J."/>
            <person name="Acer S.C."/>
            <person name="Aftuck L."/>
            <person name="Alexander A."/>
            <person name="An P."/>
            <person name="Anderson E."/>
            <person name="Anderson S."/>
            <person name="Arachi H."/>
            <person name="Azer M."/>
            <person name="Bachantsang P."/>
            <person name="Barry A."/>
            <person name="Bayul T."/>
            <person name="Berlin A."/>
            <person name="Bessette D."/>
            <person name="Bloom T."/>
            <person name="Blye J."/>
            <person name="Boguslavskiy L."/>
            <person name="Bonnet C."/>
            <person name="Boukhgalter B."/>
            <person name="Bourzgui I."/>
            <person name="Brown A."/>
            <person name="Cahill P."/>
            <person name="Channer S."/>
            <person name="Cheshatsang Y."/>
            <person name="Chuda L."/>
            <person name="Citroen M."/>
            <person name="Collymore A."/>
            <person name="Cooke P."/>
            <person name="Costello M."/>
            <person name="D'Aco K."/>
            <person name="Daza R."/>
            <person name="De Haan G."/>
            <person name="DeGray S."/>
            <person name="DeMaso C."/>
            <person name="Dhargay N."/>
            <person name="Dooley K."/>
            <person name="Dooley E."/>
            <person name="Doricent M."/>
            <person name="Dorje P."/>
            <person name="Dorjee K."/>
            <person name="Dupes A."/>
            <person name="Elong R."/>
            <person name="Falk J."/>
            <person name="Farina A."/>
            <person name="Faro S."/>
            <person name="Ferguson D."/>
            <person name="Fisher S."/>
            <person name="Foley C.D."/>
            <person name="Franke A."/>
            <person name="Friedrich D."/>
            <person name="Gadbois L."/>
            <person name="Gearin G."/>
            <person name="Gearin C.R."/>
            <person name="Giannoukos G."/>
            <person name="Goode T."/>
            <person name="Graham J."/>
            <person name="Grandbois E."/>
            <person name="Grewal S."/>
            <person name="Gyaltsen K."/>
            <person name="Hafez N."/>
            <person name="Hagos B."/>
            <person name="Hall J."/>
            <person name="Henson C."/>
            <person name="Hollinger A."/>
            <person name="Honan T."/>
            <person name="Huard M.D."/>
            <person name="Hughes L."/>
            <person name="Hurhula B."/>
            <person name="Husby M.E."/>
            <person name="Kamat A."/>
            <person name="Kanga B."/>
            <person name="Kashin S."/>
            <person name="Khazanovich D."/>
            <person name="Kisner P."/>
            <person name="Lance K."/>
            <person name="Lara M."/>
            <person name="Lee W."/>
            <person name="Lennon N."/>
            <person name="Letendre F."/>
            <person name="LeVine R."/>
            <person name="Lipovsky A."/>
            <person name="Liu X."/>
            <person name="Liu J."/>
            <person name="Liu S."/>
            <person name="Lokyitsang T."/>
            <person name="Lokyitsang Y."/>
            <person name="Lubonja R."/>
            <person name="Lui A."/>
            <person name="MacDonald P."/>
            <person name="Magnisalis V."/>
            <person name="Maru K."/>
            <person name="Matthews C."/>
            <person name="McCusker W."/>
            <person name="McDonough S."/>
            <person name="Mehta T."/>
            <person name="Meldrim J."/>
            <person name="Meneus L."/>
            <person name="Mihai O."/>
            <person name="Mihalev A."/>
            <person name="Mihova T."/>
            <person name="Mittelman R."/>
            <person name="Mlenga V."/>
            <person name="Montmayeur A."/>
            <person name="Mulrain L."/>
            <person name="Navidi A."/>
            <person name="Naylor J."/>
            <person name="Negash T."/>
            <person name="Nguyen T."/>
            <person name="Nguyen N."/>
            <person name="Nicol R."/>
            <person name="Norbu C."/>
            <person name="Norbu N."/>
            <person name="Novod N."/>
            <person name="O'Neill B."/>
            <person name="Osman S."/>
            <person name="Markiewicz E."/>
            <person name="Oyono O.L."/>
            <person name="Patti C."/>
            <person name="Phunkhang P."/>
            <person name="Pierre F."/>
            <person name="Priest M."/>
            <person name="Raghuraman S."/>
            <person name="Rege F."/>
            <person name="Reyes R."/>
            <person name="Rise C."/>
            <person name="Rogov P."/>
            <person name="Ross K."/>
            <person name="Ryan E."/>
            <person name="Settipalli S."/>
            <person name="Shea T."/>
            <person name="Sherpa N."/>
            <person name="Shi L."/>
            <person name="Shih D."/>
            <person name="Sparrow T."/>
            <person name="Spaulding J."/>
            <person name="Stalker J."/>
            <person name="Stange-Thomann N."/>
            <person name="Stavropoulos S."/>
            <person name="Stone C."/>
            <person name="Strader C."/>
            <person name="Tesfaye S."/>
            <person name="Thomson T."/>
            <person name="Thoulutsang Y."/>
            <person name="Thoulutsang D."/>
            <person name="Topham K."/>
            <person name="Topping I."/>
            <person name="Tsamla T."/>
            <person name="Vassiliev H."/>
            <person name="Vo A."/>
            <person name="Wangchuk T."/>
            <person name="Wangdi T."/>
            <person name="Weiand M."/>
            <person name="Wilkinson J."/>
            <person name="Wilson A."/>
            <person name="Yadav S."/>
            <person name="Young G."/>
            <person name="Yu Q."/>
            <person name="Zembek L."/>
            <person name="Zhong D."/>
            <person name="Zimmer A."/>
            <person name="Zwirko Z."/>
            <person name="Jaffe D.B."/>
            <person name="Alvarez P."/>
            <person name="Brockman W."/>
            <person name="Butler J."/>
            <person name="Chin C."/>
            <person name="Gnerre S."/>
            <person name="Grabherr M."/>
            <person name="Kleber M."/>
            <person name="Mauceli E."/>
            <person name="MacCallum I."/>
        </authorList>
    </citation>
    <scope>NUCLEOTIDE SEQUENCE [LARGE SCALE GENOMIC DNA]</scope>
    <source>
        <strain evidence="8">Tucson 15287-2541.00</strain>
    </source>
</reference>
<evidence type="ECO:0000313" key="7">
    <source>
        <dbReference type="EMBL" id="EDV98621.1"/>
    </source>
</evidence>
<dbReference type="PhylomeDB" id="B4JZ06"/>
<organism evidence="8">
    <name type="scientific">Drosophila grimshawi</name>
    <name type="common">Hawaiian fruit fly</name>
    <name type="synonym">Idiomyia grimshawi</name>
    <dbReference type="NCBI Taxonomy" id="7222"/>
    <lineage>
        <taxon>Eukaryota</taxon>
        <taxon>Metazoa</taxon>
        <taxon>Ecdysozoa</taxon>
        <taxon>Arthropoda</taxon>
        <taxon>Hexapoda</taxon>
        <taxon>Insecta</taxon>
        <taxon>Pterygota</taxon>
        <taxon>Neoptera</taxon>
        <taxon>Endopterygota</taxon>
        <taxon>Diptera</taxon>
        <taxon>Brachycera</taxon>
        <taxon>Muscomorpha</taxon>
        <taxon>Ephydroidea</taxon>
        <taxon>Drosophilidae</taxon>
        <taxon>Drosophila</taxon>
        <taxon>Hawaiian Drosophila</taxon>
    </lineage>
</organism>
<dbReference type="EMBL" id="CH916378">
    <property type="protein sequence ID" value="EDV98621.1"/>
    <property type="molecule type" value="Genomic_DNA"/>
</dbReference>
<keyword evidence="4" id="KW-0378">Hydrolase</keyword>
<keyword evidence="2" id="KW-0645">Protease</keyword>
<dbReference type="Gene3D" id="1.20.120.980">
    <property type="entry name" value="Serine carboxypeptidase S28, SKS domain"/>
    <property type="match status" value="1"/>
</dbReference>
<dbReference type="eggNOG" id="KOG2182">
    <property type="taxonomic scope" value="Eukaryota"/>
</dbReference>
<dbReference type="OrthoDB" id="1735038at2759"/>
<protein>
    <submittedName>
        <fullName evidence="7">GH22290</fullName>
    </submittedName>
</protein>
<dbReference type="FunCoup" id="B4JZ06">
    <property type="interactions" value="1"/>
</dbReference>
<sequence>MTYHLVGITLVLLALGQCAQAGDNIFQRTFKQLHGEPPLPANQNRADVVQTLWIEQKLDHFDESETRTWQMRYMLNDGFFKAGGPMFIFFGGEWTISPGRITGGHMYDMAKEHNGLLVYTEHRYYGESHPLPDLSNENIQYLHVTQALADLAHFITTQKTTYEGLSDSKVIIVGGSYSATMVTWFKKIYPDLVVGGWASSAPLLAKLNFLEYKEIMGQSITLMGGADCNKRIENGIAEMETMFATKRGAEVKALLKLCEHFDVYSDLDVWTLFNEISEIFAGVVQGHYDLSNENIQYLHVTQALADLAHFITTQKTTYEGLSDSKVIIVGGSYSATMVTWFKKIYPDLVVGGWASSAPLLAKLNFLEYKEIMGQSITLMGGADCNKRIENGIAEMETMFATKRGAEVKALLKLCEHFDVYSDLDVWTLFNEISEIFAGVVQGHYAGRIEGVCQKIMAESSDLIGVSKYILDEFEKSGGKCNDLSYDAITTVLLESRYSGNIMRQWIYQTCNEYGWYQTSSSSAQPFGTKFPLALFTTMCADAYGSQYTNSFIEKQVGNTNADFGGMSPNVQNVYLTHGQLDPWRAMGIQNEAQATIIPEHAHCTDFGSISDRDTAEMRASKERIAELVREWLN</sequence>
<gene>
    <name evidence="7" type="primary">Dgri\GH22290</name>
    <name evidence="7" type="ORF">Dgri_GH22290</name>
</gene>
<proteinExistence type="inferred from homology"/>
<keyword evidence="5" id="KW-0325">Glycoprotein</keyword>
<feature type="chain" id="PRO_5002813211" evidence="6">
    <location>
        <begin position="22"/>
        <end position="633"/>
    </location>
</feature>
<dbReference type="GO" id="GO:0008239">
    <property type="term" value="F:dipeptidyl-peptidase activity"/>
    <property type="evidence" value="ECO:0007669"/>
    <property type="project" value="TreeGrafter"/>
</dbReference>
<keyword evidence="3 6" id="KW-0732">Signal</keyword>
<evidence type="ECO:0000256" key="5">
    <source>
        <dbReference type="ARBA" id="ARBA00023180"/>
    </source>
</evidence>
<evidence type="ECO:0000256" key="1">
    <source>
        <dbReference type="ARBA" id="ARBA00011079"/>
    </source>
</evidence>
<dbReference type="OMA" id="CERFDVY"/>
<dbReference type="PANTHER" id="PTHR11010:SF5">
    <property type="entry name" value="RE36938P-RELATED"/>
    <property type="match status" value="1"/>
</dbReference>
<dbReference type="Proteomes" id="UP000001070">
    <property type="component" value="Unassembled WGS sequence"/>
</dbReference>